<organism evidence="9 10">
    <name type="scientific">Weissella diestrammenae</name>
    <dbReference type="NCBI Taxonomy" id="1162633"/>
    <lineage>
        <taxon>Bacteria</taxon>
        <taxon>Bacillati</taxon>
        <taxon>Bacillota</taxon>
        <taxon>Bacilli</taxon>
        <taxon>Lactobacillales</taxon>
        <taxon>Lactobacillaceae</taxon>
        <taxon>Weissella</taxon>
    </lineage>
</organism>
<protein>
    <submittedName>
        <fullName evidence="9">Rod shape-determining protein MreD</fullName>
    </submittedName>
</protein>
<keyword evidence="3" id="KW-1003">Cell membrane</keyword>
<dbReference type="GO" id="GO:0008360">
    <property type="term" value="P:regulation of cell shape"/>
    <property type="evidence" value="ECO:0007669"/>
    <property type="project" value="UniProtKB-KW"/>
</dbReference>
<comment type="subcellular location">
    <subcellularLocation>
        <location evidence="1">Cell membrane</location>
        <topology evidence="1">Multi-pass membrane protein</topology>
    </subcellularLocation>
</comment>
<dbReference type="GO" id="GO:0005886">
    <property type="term" value="C:plasma membrane"/>
    <property type="evidence" value="ECO:0007669"/>
    <property type="project" value="UniProtKB-SubCell"/>
</dbReference>
<dbReference type="Proteomes" id="UP000515800">
    <property type="component" value="Chromosome"/>
</dbReference>
<evidence type="ECO:0000256" key="8">
    <source>
        <dbReference type="SAM" id="Phobius"/>
    </source>
</evidence>
<sequence>MYFKYLRVSWLHPILAFLALLVDGAIALHGAQILYRLPMSASPYLVLLVLLMPILSGVIRTQPEQRSSVFMTAFIIGLIYDLYFTGYVGVSMIGFPLVVWFAEWIQRYFEQSYLWEMAIYFMVLSVYLVYDYLAFGVINVANMNLQNFVIFHMFPSILVNMIIFILTFTFLNWVYQGAREPNLASYHVEDRQINDRMPLKRRSSR</sequence>
<proteinExistence type="inferred from homology"/>
<accession>A0A7G9T4T8</accession>
<feature type="transmembrane region" description="Helical" evidence="8">
    <location>
        <begin position="43"/>
        <end position="61"/>
    </location>
</feature>
<keyword evidence="5" id="KW-0133">Cell shape</keyword>
<keyword evidence="7 8" id="KW-0472">Membrane</keyword>
<reference evidence="9 10" key="1">
    <citation type="submission" date="2020-08" db="EMBL/GenBank/DDBJ databases">
        <title>Genome sequence of Weissella diestrammenae KACC 16890T.</title>
        <authorList>
            <person name="Hyun D.-W."/>
            <person name="Bae J.-W."/>
        </authorList>
    </citation>
    <scope>NUCLEOTIDE SEQUENCE [LARGE SCALE GENOMIC DNA]</scope>
    <source>
        <strain evidence="9 10">KACC 16890</strain>
    </source>
</reference>
<dbReference type="NCBIfam" id="TIGR03426">
    <property type="entry name" value="shape_MreD"/>
    <property type="match status" value="1"/>
</dbReference>
<evidence type="ECO:0000256" key="5">
    <source>
        <dbReference type="ARBA" id="ARBA00022960"/>
    </source>
</evidence>
<keyword evidence="6 8" id="KW-1133">Transmembrane helix</keyword>
<keyword evidence="10" id="KW-1185">Reference proteome</keyword>
<dbReference type="InterPro" id="IPR007227">
    <property type="entry name" value="Cell_shape_determining_MreD"/>
</dbReference>
<evidence type="ECO:0000256" key="7">
    <source>
        <dbReference type="ARBA" id="ARBA00023136"/>
    </source>
</evidence>
<comment type="similarity">
    <text evidence="2">Belongs to the MreD family.</text>
</comment>
<dbReference type="RefSeq" id="WP_187528948.1">
    <property type="nucleotide sequence ID" value="NZ_CP060724.1"/>
</dbReference>
<gene>
    <name evidence="9" type="primary">mreD</name>
    <name evidence="9" type="ORF">H9L19_06995</name>
</gene>
<feature type="transmembrane region" description="Helical" evidence="8">
    <location>
        <begin position="73"/>
        <end position="98"/>
    </location>
</feature>
<feature type="transmembrane region" description="Helical" evidence="8">
    <location>
        <begin position="153"/>
        <end position="175"/>
    </location>
</feature>
<dbReference type="KEGG" id="wdi:H9L19_06995"/>
<evidence type="ECO:0000256" key="4">
    <source>
        <dbReference type="ARBA" id="ARBA00022692"/>
    </source>
</evidence>
<dbReference type="AlphaFoldDB" id="A0A7G9T4T8"/>
<evidence type="ECO:0000256" key="2">
    <source>
        <dbReference type="ARBA" id="ARBA00007776"/>
    </source>
</evidence>
<feature type="transmembrane region" description="Helical" evidence="8">
    <location>
        <begin position="118"/>
        <end position="141"/>
    </location>
</feature>
<keyword evidence="4 8" id="KW-0812">Transmembrane</keyword>
<evidence type="ECO:0000256" key="6">
    <source>
        <dbReference type="ARBA" id="ARBA00022989"/>
    </source>
</evidence>
<evidence type="ECO:0000313" key="9">
    <source>
        <dbReference type="EMBL" id="QNN75113.1"/>
    </source>
</evidence>
<evidence type="ECO:0000256" key="1">
    <source>
        <dbReference type="ARBA" id="ARBA00004651"/>
    </source>
</evidence>
<evidence type="ECO:0000256" key="3">
    <source>
        <dbReference type="ARBA" id="ARBA00022475"/>
    </source>
</evidence>
<name>A0A7G9T4T8_9LACO</name>
<evidence type="ECO:0000313" key="10">
    <source>
        <dbReference type="Proteomes" id="UP000515800"/>
    </source>
</evidence>
<dbReference type="Pfam" id="PF04093">
    <property type="entry name" value="MreD"/>
    <property type="match status" value="1"/>
</dbReference>
<dbReference type="EMBL" id="CP060724">
    <property type="protein sequence ID" value="QNN75113.1"/>
    <property type="molecule type" value="Genomic_DNA"/>
</dbReference>